<keyword evidence="6" id="KW-1185">Reference proteome</keyword>
<keyword evidence="3 5" id="KW-0418">Kinase</keyword>
<dbReference type="InterPro" id="IPR002173">
    <property type="entry name" value="Carboh/pur_kinase_PfkB_CS"/>
</dbReference>
<accession>A0ABU1BHN5</accession>
<evidence type="ECO:0000256" key="1">
    <source>
        <dbReference type="ARBA" id="ARBA00010688"/>
    </source>
</evidence>
<protein>
    <submittedName>
        <fullName evidence="5">Sugar kinase</fullName>
    </submittedName>
</protein>
<dbReference type="RefSeq" id="WP_138553979.1">
    <property type="nucleotide sequence ID" value="NZ_JAVIFY010000020.1"/>
</dbReference>
<evidence type="ECO:0000256" key="3">
    <source>
        <dbReference type="ARBA" id="ARBA00022777"/>
    </source>
</evidence>
<dbReference type="CDD" id="cd01166">
    <property type="entry name" value="KdgK"/>
    <property type="match status" value="1"/>
</dbReference>
<dbReference type="InterPro" id="IPR050306">
    <property type="entry name" value="PfkB_Carbo_kinase"/>
</dbReference>
<proteinExistence type="inferred from homology"/>
<organism evidence="5 6">
    <name type="scientific">Pseudoalteromonas haloplanktis</name>
    <name type="common">Alteromonas haloplanktis</name>
    <dbReference type="NCBI Taxonomy" id="228"/>
    <lineage>
        <taxon>Bacteria</taxon>
        <taxon>Pseudomonadati</taxon>
        <taxon>Pseudomonadota</taxon>
        <taxon>Gammaproteobacteria</taxon>
        <taxon>Alteromonadales</taxon>
        <taxon>Pseudoalteromonadaceae</taxon>
        <taxon>Pseudoalteromonas</taxon>
    </lineage>
</organism>
<sequence length="304" mass="33828">MVKVAVIGECMIELSKHSDNQYTMGFGGDTLNTAVYLTRCGGHADYFTVLGTDLYSQQMITQWQDEGVGTDEVKFNNNKQPGLYIINNDDKGERFFNYWRQNSAARTLFSDYPEVFSTLKNYDLIFLSGISLSLYAEDDLAALFRFLTDYRKAGGLVAFDNNYRQQGWLNASHAQSVFAKMIALTDIALISFDDEIALYGQHSIERCIARYSDVGVNEIIIKNGHHGCHVFKDQKQHFYALTKVLAPVDTTAAGDSFNGAYLAAKVKGKSLEKCIRDAQSCAGTVIMHKGAIINRAIALLEDAS</sequence>
<dbReference type="Proteomes" id="UP001226574">
    <property type="component" value="Unassembled WGS sequence"/>
</dbReference>
<evidence type="ECO:0000313" key="5">
    <source>
        <dbReference type="EMBL" id="MDQ9093752.1"/>
    </source>
</evidence>
<reference evidence="5 6" key="1">
    <citation type="submission" date="2023-08" db="EMBL/GenBank/DDBJ databases">
        <title>Pseudoalteromonas haloplanktis LL1 genome.</title>
        <authorList>
            <person name="Wu S."/>
        </authorList>
    </citation>
    <scope>NUCLEOTIDE SEQUENCE [LARGE SCALE GENOMIC DNA]</scope>
    <source>
        <strain evidence="5 6">LL1</strain>
    </source>
</reference>
<dbReference type="GO" id="GO:0016301">
    <property type="term" value="F:kinase activity"/>
    <property type="evidence" value="ECO:0007669"/>
    <property type="project" value="UniProtKB-KW"/>
</dbReference>
<comment type="similarity">
    <text evidence="1">Belongs to the carbohydrate kinase PfkB family.</text>
</comment>
<comment type="caution">
    <text evidence="5">The sequence shown here is derived from an EMBL/GenBank/DDBJ whole genome shotgun (WGS) entry which is preliminary data.</text>
</comment>
<evidence type="ECO:0000256" key="2">
    <source>
        <dbReference type="ARBA" id="ARBA00022679"/>
    </source>
</evidence>
<dbReference type="Gene3D" id="3.40.1190.20">
    <property type="match status" value="1"/>
</dbReference>
<dbReference type="InterPro" id="IPR029056">
    <property type="entry name" value="Ribokinase-like"/>
</dbReference>
<evidence type="ECO:0000259" key="4">
    <source>
        <dbReference type="Pfam" id="PF00294"/>
    </source>
</evidence>
<evidence type="ECO:0000313" key="6">
    <source>
        <dbReference type="Proteomes" id="UP001226574"/>
    </source>
</evidence>
<dbReference type="PANTHER" id="PTHR43085">
    <property type="entry name" value="HEXOKINASE FAMILY MEMBER"/>
    <property type="match status" value="1"/>
</dbReference>
<dbReference type="InterPro" id="IPR011611">
    <property type="entry name" value="PfkB_dom"/>
</dbReference>
<dbReference type="PANTHER" id="PTHR43085:SF15">
    <property type="entry name" value="2-DEHYDRO-3-DEOXYGLUCONOKINASE"/>
    <property type="match status" value="1"/>
</dbReference>
<gene>
    <name evidence="5" type="ORF">RC083_19450</name>
</gene>
<dbReference type="EMBL" id="JAVIFY010000020">
    <property type="protein sequence ID" value="MDQ9093752.1"/>
    <property type="molecule type" value="Genomic_DNA"/>
</dbReference>
<name>A0ABU1BHN5_PSEHA</name>
<dbReference type="SUPFAM" id="SSF53613">
    <property type="entry name" value="Ribokinase-like"/>
    <property type="match status" value="1"/>
</dbReference>
<dbReference type="PROSITE" id="PS00584">
    <property type="entry name" value="PFKB_KINASES_2"/>
    <property type="match status" value="1"/>
</dbReference>
<dbReference type="Pfam" id="PF00294">
    <property type="entry name" value="PfkB"/>
    <property type="match status" value="1"/>
</dbReference>
<feature type="domain" description="Carbohydrate kinase PfkB" evidence="4">
    <location>
        <begin position="3"/>
        <end position="293"/>
    </location>
</feature>
<keyword evidence="2" id="KW-0808">Transferase</keyword>